<evidence type="ECO:0000256" key="1">
    <source>
        <dbReference type="SAM" id="MobiDB-lite"/>
    </source>
</evidence>
<gene>
    <name evidence="2" type="ORF">ACFOSB_11335</name>
</gene>
<comment type="caution">
    <text evidence="2">The sequence shown here is derived from an EMBL/GenBank/DDBJ whole genome shotgun (WGS) entry which is preliminary data.</text>
</comment>
<organism evidence="2 3">
    <name type="scientific">Deinococcus rufus</name>
    <dbReference type="NCBI Taxonomy" id="2136097"/>
    <lineage>
        <taxon>Bacteria</taxon>
        <taxon>Thermotogati</taxon>
        <taxon>Deinococcota</taxon>
        <taxon>Deinococci</taxon>
        <taxon>Deinococcales</taxon>
        <taxon>Deinococcaceae</taxon>
        <taxon>Deinococcus</taxon>
    </lineage>
</organism>
<feature type="compositionally biased region" description="Polar residues" evidence="1">
    <location>
        <begin position="1"/>
        <end position="12"/>
    </location>
</feature>
<dbReference type="InterPro" id="IPR001387">
    <property type="entry name" value="Cro/C1-type_HTH"/>
</dbReference>
<name>A0ABV7Z917_9DEIO</name>
<dbReference type="CDD" id="cd00093">
    <property type="entry name" value="HTH_XRE"/>
    <property type="match status" value="1"/>
</dbReference>
<proteinExistence type="predicted"/>
<dbReference type="Gene3D" id="1.10.260.40">
    <property type="entry name" value="lambda repressor-like DNA-binding domains"/>
    <property type="match status" value="1"/>
</dbReference>
<evidence type="ECO:0000313" key="3">
    <source>
        <dbReference type="Proteomes" id="UP001595803"/>
    </source>
</evidence>
<dbReference type="RefSeq" id="WP_380102187.1">
    <property type="nucleotide sequence ID" value="NZ_JBHRZG010000011.1"/>
</dbReference>
<dbReference type="SUPFAM" id="SSF47413">
    <property type="entry name" value="lambda repressor-like DNA-binding domains"/>
    <property type="match status" value="1"/>
</dbReference>
<dbReference type="Pfam" id="PF13560">
    <property type="entry name" value="HTH_31"/>
    <property type="match status" value="1"/>
</dbReference>
<protein>
    <submittedName>
        <fullName evidence="2">Helix-turn-helix domain-containing protein</fullName>
    </submittedName>
</protein>
<feature type="region of interest" description="Disordered" evidence="1">
    <location>
        <begin position="1"/>
        <end position="24"/>
    </location>
</feature>
<dbReference type="InterPro" id="IPR010982">
    <property type="entry name" value="Lambda_DNA-bd_dom_sf"/>
</dbReference>
<reference evidence="3" key="1">
    <citation type="journal article" date="2019" name="Int. J. Syst. Evol. Microbiol.">
        <title>The Global Catalogue of Microorganisms (GCM) 10K type strain sequencing project: providing services to taxonomists for standard genome sequencing and annotation.</title>
        <authorList>
            <consortium name="The Broad Institute Genomics Platform"/>
            <consortium name="The Broad Institute Genome Sequencing Center for Infectious Disease"/>
            <person name="Wu L."/>
            <person name="Ma J."/>
        </authorList>
    </citation>
    <scope>NUCLEOTIDE SEQUENCE [LARGE SCALE GENOMIC DNA]</scope>
    <source>
        <strain evidence="3">CCTCC AB 2017081</strain>
    </source>
</reference>
<sequence length="91" mass="10313">MATGDTSQSNQETHGRVIRPDGARLRALRGDRTLQHMATLAGVGLHTLRRWEQGRPFDRVDDFARLTQQYGYPGLRFVELLVEVTPRAARP</sequence>
<feature type="compositionally biased region" description="Basic and acidic residues" evidence="1">
    <location>
        <begin position="13"/>
        <end position="24"/>
    </location>
</feature>
<accession>A0ABV7Z917</accession>
<dbReference type="EMBL" id="JBHRZG010000011">
    <property type="protein sequence ID" value="MFC3833450.1"/>
    <property type="molecule type" value="Genomic_DNA"/>
</dbReference>
<dbReference type="Proteomes" id="UP001595803">
    <property type="component" value="Unassembled WGS sequence"/>
</dbReference>
<evidence type="ECO:0000313" key="2">
    <source>
        <dbReference type="EMBL" id="MFC3833450.1"/>
    </source>
</evidence>
<keyword evidence="3" id="KW-1185">Reference proteome</keyword>